<reference evidence="3 4" key="1">
    <citation type="journal article" date="2024" name="Front. Microbiol.">
        <title>Transcriptomic insights into the dominance of two phototrophs throughout the water column of a tropical hypersaline-alkaline crater lake (Dziani Dzaha, Mayotte).</title>
        <authorList>
            <person name="Duperron S."/>
            <person name="Halary S."/>
            <person name="Bouly J.-P."/>
            <person name="Roussel T."/>
            <person name="Hugoni M."/>
            <person name="Bruto M."/>
            <person name="Oger P."/>
            <person name="Duval C."/>
            <person name="Woo A."/>
            <person name="Jezequiel D."/>
            <person name="Ader M."/>
            <person name="Leboulanger C."/>
            <person name="Agogue H."/>
            <person name="Grossi V."/>
            <person name="Trousselier M."/>
            <person name="Bernard C."/>
        </authorList>
    </citation>
    <scope>NUCLEOTIDE SEQUENCE [LARGE SCALE GENOMIC DNA]</scope>
    <source>
        <strain evidence="3 4">PMC 851.14</strain>
    </source>
</reference>
<evidence type="ECO:0000313" key="4">
    <source>
        <dbReference type="Proteomes" id="UP001387447"/>
    </source>
</evidence>
<evidence type="ECO:0008006" key="5">
    <source>
        <dbReference type="Google" id="ProtNLM"/>
    </source>
</evidence>
<feature type="signal peptide" evidence="2">
    <location>
        <begin position="1"/>
        <end position="27"/>
    </location>
</feature>
<protein>
    <recommendedName>
        <fullName evidence="5">Secreted protein</fullName>
    </recommendedName>
</protein>
<dbReference type="RefSeq" id="WP_006669655.1">
    <property type="nucleotide sequence ID" value="NZ_JBBWYZ010000002.1"/>
</dbReference>
<keyword evidence="4" id="KW-1185">Reference proteome</keyword>
<evidence type="ECO:0000256" key="2">
    <source>
        <dbReference type="SAM" id="SignalP"/>
    </source>
</evidence>
<evidence type="ECO:0000256" key="1">
    <source>
        <dbReference type="SAM" id="MobiDB-lite"/>
    </source>
</evidence>
<accession>A0ABU9EF68</accession>
<sequence>MRCLLKFTTVLVLVIGSTFSITTVAEARNSSLSDGEVVAACNNPFNASACQAQDPPVNDTPNSGGGGGAY</sequence>
<gene>
    <name evidence="3" type="ORF">AAEJ74_02420</name>
</gene>
<keyword evidence="2" id="KW-0732">Signal</keyword>
<dbReference type="EMBL" id="JBBWYZ010000002">
    <property type="protein sequence ID" value="MEK9510575.1"/>
    <property type="molecule type" value="Genomic_DNA"/>
</dbReference>
<feature type="chain" id="PRO_5047063932" description="Secreted protein" evidence="2">
    <location>
        <begin position="28"/>
        <end position="70"/>
    </location>
</feature>
<feature type="region of interest" description="Disordered" evidence="1">
    <location>
        <begin position="47"/>
        <end position="70"/>
    </location>
</feature>
<proteinExistence type="predicted"/>
<name>A0ABU9EF68_LIMFS</name>
<comment type="caution">
    <text evidence="3">The sequence shown here is derived from an EMBL/GenBank/DDBJ whole genome shotgun (WGS) entry which is preliminary data.</text>
</comment>
<dbReference type="Proteomes" id="UP001387447">
    <property type="component" value="Unassembled WGS sequence"/>
</dbReference>
<organism evidence="3 4">
    <name type="scientific">Limnospira fusiformis PMC 851.14</name>
    <dbReference type="NCBI Taxonomy" id="2219512"/>
    <lineage>
        <taxon>Bacteria</taxon>
        <taxon>Bacillati</taxon>
        <taxon>Cyanobacteriota</taxon>
        <taxon>Cyanophyceae</taxon>
        <taxon>Oscillatoriophycideae</taxon>
        <taxon>Oscillatoriales</taxon>
        <taxon>Sirenicapillariaceae</taxon>
        <taxon>Limnospira</taxon>
    </lineage>
</organism>
<evidence type="ECO:0000313" key="3">
    <source>
        <dbReference type="EMBL" id="MEK9510575.1"/>
    </source>
</evidence>